<dbReference type="PROSITE" id="PS50157">
    <property type="entry name" value="ZINC_FINGER_C2H2_2"/>
    <property type="match status" value="1"/>
</dbReference>
<dbReference type="Proteomes" id="UP001273166">
    <property type="component" value="Unassembled WGS sequence"/>
</dbReference>
<dbReference type="InterPro" id="IPR036236">
    <property type="entry name" value="Znf_C2H2_sf"/>
</dbReference>
<accession>A0AAJ0M203</accession>
<dbReference type="SUPFAM" id="SSF57667">
    <property type="entry name" value="beta-beta-alpha zinc fingers"/>
    <property type="match status" value="1"/>
</dbReference>
<organism evidence="4 5">
    <name type="scientific">Chaetomium strumarium</name>
    <dbReference type="NCBI Taxonomy" id="1170767"/>
    <lineage>
        <taxon>Eukaryota</taxon>
        <taxon>Fungi</taxon>
        <taxon>Dikarya</taxon>
        <taxon>Ascomycota</taxon>
        <taxon>Pezizomycotina</taxon>
        <taxon>Sordariomycetes</taxon>
        <taxon>Sordariomycetidae</taxon>
        <taxon>Sordariales</taxon>
        <taxon>Chaetomiaceae</taxon>
        <taxon>Chaetomium</taxon>
    </lineage>
</organism>
<keyword evidence="1" id="KW-0863">Zinc-finger</keyword>
<feature type="compositionally biased region" description="Polar residues" evidence="2">
    <location>
        <begin position="1"/>
        <end position="36"/>
    </location>
</feature>
<reference evidence="4" key="1">
    <citation type="journal article" date="2023" name="Mol. Phylogenet. Evol.">
        <title>Genome-scale phylogeny and comparative genomics of the fungal order Sordariales.</title>
        <authorList>
            <person name="Hensen N."/>
            <person name="Bonometti L."/>
            <person name="Westerberg I."/>
            <person name="Brannstrom I.O."/>
            <person name="Guillou S."/>
            <person name="Cros-Aarteil S."/>
            <person name="Calhoun S."/>
            <person name="Haridas S."/>
            <person name="Kuo A."/>
            <person name="Mondo S."/>
            <person name="Pangilinan J."/>
            <person name="Riley R."/>
            <person name="LaButti K."/>
            <person name="Andreopoulos B."/>
            <person name="Lipzen A."/>
            <person name="Chen C."/>
            <person name="Yan M."/>
            <person name="Daum C."/>
            <person name="Ng V."/>
            <person name="Clum A."/>
            <person name="Steindorff A."/>
            <person name="Ohm R.A."/>
            <person name="Martin F."/>
            <person name="Silar P."/>
            <person name="Natvig D.O."/>
            <person name="Lalanne C."/>
            <person name="Gautier V."/>
            <person name="Ament-Velasquez S.L."/>
            <person name="Kruys A."/>
            <person name="Hutchinson M.I."/>
            <person name="Powell A.J."/>
            <person name="Barry K."/>
            <person name="Miller A.N."/>
            <person name="Grigoriev I.V."/>
            <person name="Debuchy R."/>
            <person name="Gladieux P."/>
            <person name="Hiltunen Thoren M."/>
            <person name="Johannesson H."/>
        </authorList>
    </citation>
    <scope>NUCLEOTIDE SEQUENCE</scope>
    <source>
        <strain evidence="4">CBS 333.67</strain>
    </source>
</reference>
<evidence type="ECO:0000256" key="1">
    <source>
        <dbReference type="PROSITE-ProRule" id="PRU00042"/>
    </source>
</evidence>
<keyword evidence="1" id="KW-0479">Metal-binding</keyword>
<feature type="compositionally biased region" description="Polar residues" evidence="2">
    <location>
        <begin position="432"/>
        <end position="448"/>
    </location>
</feature>
<comment type="caution">
    <text evidence="4">The sequence shown here is derived from an EMBL/GenBank/DDBJ whole genome shotgun (WGS) entry which is preliminary data.</text>
</comment>
<feature type="region of interest" description="Disordered" evidence="2">
    <location>
        <begin position="536"/>
        <end position="583"/>
    </location>
</feature>
<name>A0AAJ0M203_9PEZI</name>
<evidence type="ECO:0000313" key="4">
    <source>
        <dbReference type="EMBL" id="KAK3306091.1"/>
    </source>
</evidence>
<proteinExistence type="predicted"/>
<keyword evidence="1" id="KW-0862">Zinc</keyword>
<feature type="region of interest" description="Disordered" evidence="2">
    <location>
        <begin position="480"/>
        <end position="501"/>
    </location>
</feature>
<dbReference type="SMART" id="SM00355">
    <property type="entry name" value="ZnF_C2H2"/>
    <property type="match status" value="4"/>
</dbReference>
<feature type="region of interest" description="Disordered" evidence="2">
    <location>
        <begin position="884"/>
        <end position="904"/>
    </location>
</feature>
<dbReference type="PANTHER" id="PTHR38166:SF1">
    <property type="entry name" value="C2H2-TYPE DOMAIN-CONTAINING PROTEIN"/>
    <property type="match status" value="1"/>
</dbReference>
<evidence type="ECO:0000256" key="2">
    <source>
        <dbReference type="SAM" id="MobiDB-lite"/>
    </source>
</evidence>
<dbReference type="GO" id="GO:0008270">
    <property type="term" value="F:zinc ion binding"/>
    <property type="evidence" value="ECO:0007669"/>
    <property type="project" value="UniProtKB-KW"/>
</dbReference>
<feature type="domain" description="C2H2-type" evidence="3">
    <location>
        <begin position="169"/>
        <end position="197"/>
    </location>
</feature>
<feature type="compositionally biased region" description="Acidic residues" evidence="2">
    <location>
        <begin position="661"/>
        <end position="670"/>
    </location>
</feature>
<dbReference type="EMBL" id="JAUDZG010000004">
    <property type="protein sequence ID" value="KAK3306091.1"/>
    <property type="molecule type" value="Genomic_DNA"/>
</dbReference>
<dbReference type="PROSITE" id="PS00028">
    <property type="entry name" value="ZINC_FINGER_C2H2_1"/>
    <property type="match status" value="2"/>
</dbReference>
<evidence type="ECO:0000313" key="5">
    <source>
        <dbReference type="Proteomes" id="UP001273166"/>
    </source>
</evidence>
<sequence length="1004" mass="111142">MASQRLQHESNASRQTHDASTANPGANEPNRISTQGLDFRPPRPPRNPLQGVVKETILNTPPEESLQEDGIMIRDSWASFASTAPSRDSTAPSIFSVRASTATTSTRYSLRQSLVESPISAISPMQQEHHKAGIPHAPRYCCTFCDALFDSKTEWNLHELEFHDSQEWYLCGRCPATFPRAALLAQHVRGDHGLELASASESVQHSPVRSAWGCGFCAAFLQSRNDYLEHVGRHYDEGKAKSDWQHTRVIEGLLRQPGIESAWKALVRKEEHARASKLRFLWDPNTTGRADDAAQPSLQDMLELFATGTRQADDVAAAAYNSAHIRLESNLSDLISRLYLRRPQPISCTLNFPRPSPELQPAAAGVEDDMVSPISPLPAPLRPLTAPPRVSEPSPFTILSASPPPVTRGYKDDLPESGNPTIPGKERLAPTMPSTALSGSGTTRIANPTSLEPFKHRALRRTGKAQDLSLRSQIGTMIDSDRHEGVRPPRVGLPPASQAGPAMRLWHTTGEPTPPLPAQMFMKKGSDIHLRITEAAAASSVRPHTSSSTLSTGGSSQRFDDSTSDTISDDSISEPDYWPESNIPGATRAWQTFFQCTVDRGMGRLWVRYSHNMHALVRQCMGGPSSGSAQFKENQGRVCKDASLRYAFGNGLRPDRRSLGDEDEKEDDEGQGYRPPSSLSKRDSQSAKRFACPFRKHDPQTYNIHDHEVCAIHSWTTISRLKEHLYRKHYKPHCQRCKQTFPDAKALAEHEMCVMGCEVRDMSPPGDITTYQEKQLKSRKHTTRRQTDEEKWRDIYRLLFPHEEVPSPYPELTGDLAPVSSESRLSLAFQHFMLTEMPGLVTKTAEEHAGRRLQAYEGLPMEAIPRIIEDALRKAFQTWEATGSHLPAQEASETSSIFQSDTPPMSQPYDWSSAAYPSPQPPAINSNFPNVPFSGTNFTPGPVHASSAGHSGFNPDMLLPPEPLGDIHAVSPQYPWEGGLGVMDMGPFESQSSIGSHFRGFHNG</sequence>
<feature type="compositionally biased region" description="Polar residues" evidence="2">
    <location>
        <begin position="891"/>
        <end position="904"/>
    </location>
</feature>
<dbReference type="AlphaFoldDB" id="A0AAJ0M203"/>
<gene>
    <name evidence="4" type="ORF">B0T15DRAFT_218187</name>
</gene>
<evidence type="ECO:0000259" key="3">
    <source>
        <dbReference type="PROSITE" id="PS50157"/>
    </source>
</evidence>
<dbReference type="GeneID" id="87881597"/>
<dbReference type="PANTHER" id="PTHR38166">
    <property type="entry name" value="C2H2-TYPE DOMAIN-CONTAINING PROTEIN-RELATED"/>
    <property type="match status" value="1"/>
</dbReference>
<feature type="region of interest" description="Disordered" evidence="2">
    <location>
        <begin position="650"/>
        <end position="685"/>
    </location>
</feature>
<protein>
    <recommendedName>
        <fullName evidence="3">C2H2-type domain-containing protein</fullName>
    </recommendedName>
</protein>
<dbReference type="InterPro" id="IPR013087">
    <property type="entry name" value="Znf_C2H2_type"/>
</dbReference>
<feature type="region of interest" description="Disordered" evidence="2">
    <location>
        <begin position="1"/>
        <end position="50"/>
    </location>
</feature>
<feature type="region of interest" description="Disordered" evidence="2">
    <location>
        <begin position="359"/>
        <end position="448"/>
    </location>
</feature>
<dbReference type="RefSeq" id="XP_062721871.1">
    <property type="nucleotide sequence ID" value="XM_062862768.1"/>
</dbReference>
<keyword evidence="5" id="KW-1185">Reference proteome</keyword>
<dbReference type="Gene3D" id="3.30.160.60">
    <property type="entry name" value="Classic Zinc Finger"/>
    <property type="match status" value="1"/>
</dbReference>
<feature type="compositionally biased region" description="Low complexity" evidence="2">
    <location>
        <begin position="545"/>
        <end position="556"/>
    </location>
</feature>
<reference evidence="4" key="2">
    <citation type="submission" date="2023-06" db="EMBL/GenBank/DDBJ databases">
        <authorList>
            <consortium name="Lawrence Berkeley National Laboratory"/>
            <person name="Mondo S.J."/>
            <person name="Hensen N."/>
            <person name="Bonometti L."/>
            <person name="Westerberg I."/>
            <person name="Brannstrom I.O."/>
            <person name="Guillou S."/>
            <person name="Cros-Aarteil S."/>
            <person name="Calhoun S."/>
            <person name="Haridas S."/>
            <person name="Kuo A."/>
            <person name="Pangilinan J."/>
            <person name="Riley R."/>
            <person name="Labutti K."/>
            <person name="Andreopoulos B."/>
            <person name="Lipzen A."/>
            <person name="Chen C."/>
            <person name="Yanf M."/>
            <person name="Daum C."/>
            <person name="Ng V."/>
            <person name="Clum A."/>
            <person name="Steindorff A."/>
            <person name="Ohm R."/>
            <person name="Martin F."/>
            <person name="Silar P."/>
            <person name="Natvig D."/>
            <person name="Lalanne C."/>
            <person name="Gautier V."/>
            <person name="Ament-Velasquez S.L."/>
            <person name="Kruys A."/>
            <person name="Hutchinson M.I."/>
            <person name="Powell A.J."/>
            <person name="Barry K."/>
            <person name="Miller A.N."/>
            <person name="Grigoriev I.V."/>
            <person name="Debuchy R."/>
            <person name="Gladieux P."/>
            <person name="Thoren M.H."/>
            <person name="Johannesson H."/>
        </authorList>
    </citation>
    <scope>NUCLEOTIDE SEQUENCE</scope>
    <source>
        <strain evidence="4">CBS 333.67</strain>
    </source>
</reference>